<accession>A0A2P7NWD7</accession>
<dbReference type="OrthoDB" id="9781927at2"/>
<proteinExistence type="predicted"/>
<dbReference type="AlphaFoldDB" id="A0A2P7NWD7"/>
<dbReference type="GO" id="GO:0016787">
    <property type="term" value="F:hydrolase activity"/>
    <property type="evidence" value="ECO:0007669"/>
    <property type="project" value="UniProtKB-KW"/>
</dbReference>
<feature type="transmembrane region" description="Helical" evidence="1">
    <location>
        <begin position="132"/>
        <end position="156"/>
    </location>
</feature>
<dbReference type="PANTHER" id="PTHR40031:SF1">
    <property type="entry name" value="MEMBRANE-BOUND METAL-DEPENDENT HYDROLASE"/>
    <property type="match status" value="1"/>
</dbReference>
<protein>
    <submittedName>
        <fullName evidence="2">Metal-dependent hydrolase</fullName>
    </submittedName>
</protein>
<feature type="transmembrane region" description="Helical" evidence="1">
    <location>
        <begin position="69"/>
        <end position="87"/>
    </location>
</feature>
<comment type="caution">
    <text evidence="2">The sequence shown here is derived from an EMBL/GenBank/DDBJ whole genome shotgun (WGS) entry which is preliminary data.</text>
</comment>
<gene>
    <name evidence="2" type="ORF">C7H79_06360</name>
</gene>
<dbReference type="PANTHER" id="PTHR40031">
    <property type="entry name" value="HYPOTHETICAL MEMBRANE SPANNING PROTEIN"/>
    <property type="match status" value="1"/>
</dbReference>
<keyword evidence="1" id="KW-0812">Transmembrane</keyword>
<keyword evidence="1" id="KW-1133">Transmembrane helix</keyword>
<dbReference type="Proteomes" id="UP000241912">
    <property type="component" value="Unassembled WGS sequence"/>
</dbReference>
<evidence type="ECO:0000313" key="3">
    <source>
        <dbReference type="Proteomes" id="UP000241912"/>
    </source>
</evidence>
<reference evidence="2 3" key="1">
    <citation type="submission" date="2018-03" db="EMBL/GenBank/DDBJ databases">
        <title>Draft genome of Nitrosomonas supralitoralis APG5.</title>
        <authorList>
            <person name="Urakawa H."/>
            <person name="Lopez J.V."/>
        </authorList>
    </citation>
    <scope>NUCLEOTIDE SEQUENCE [LARGE SCALE GENOMIC DNA]</scope>
    <source>
        <strain evidence="2 3">APG5</strain>
    </source>
</reference>
<dbReference type="Pfam" id="PF04307">
    <property type="entry name" value="YdjM"/>
    <property type="match status" value="1"/>
</dbReference>
<feature type="transmembrane region" description="Helical" evidence="1">
    <location>
        <begin position="163"/>
        <end position="182"/>
    </location>
</feature>
<evidence type="ECO:0000256" key="1">
    <source>
        <dbReference type="SAM" id="Phobius"/>
    </source>
</evidence>
<dbReference type="InterPro" id="IPR053170">
    <property type="entry name" value="Transcription_regulator"/>
</dbReference>
<keyword evidence="1" id="KW-0472">Membrane</keyword>
<organism evidence="2 3">
    <name type="scientific">Nitrosomonas supralitoralis</name>
    <dbReference type="NCBI Taxonomy" id="2116706"/>
    <lineage>
        <taxon>Bacteria</taxon>
        <taxon>Pseudomonadati</taxon>
        <taxon>Pseudomonadota</taxon>
        <taxon>Betaproteobacteria</taxon>
        <taxon>Nitrosomonadales</taxon>
        <taxon>Nitrosomonadaceae</taxon>
        <taxon>Nitrosomonas</taxon>
    </lineage>
</organism>
<name>A0A2P7NWD7_9PROT</name>
<dbReference type="RefSeq" id="WP_106706459.1">
    <property type="nucleotide sequence ID" value="NZ_PXXU01000014.1"/>
</dbReference>
<evidence type="ECO:0000313" key="2">
    <source>
        <dbReference type="EMBL" id="PSJ17749.1"/>
    </source>
</evidence>
<dbReference type="InterPro" id="IPR007404">
    <property type="entry name" value="YdjM-like"/>
</dbReference>
<dbReference type="EMBL" id="PXXU01000014">
    <property type="protein sequence ID" value="PSJ17749.1"/>
    <property type="molecule type" value="Genomic_DNA"/>
</dbReference>
<sequence length="351" mass="40401">MDPLTHALSGALLARAAARAPPQTQPKQNALPLRLQIAAGFAAAAFPDVDFALRFIDTLTYLNWHQGPTHSLVLLPLWTCLLSWLFSWLTQKRYVWKLFVLPACLGITIHIVGDLITSYGLMLFAPFSTKRFSLPLVFVIDPWFSLIVIAGLIISWRYPRQRVAAVTALASLCGYVIFLWTLQQQANGIAFHHAVAQDMPQAHISVLPQPLSPFHWKIIIRHDETYHLADVNLRQSIDQYQTTWLLPKMAATYRPISEINWHVQQQFGGDPANSPHIREAWLSPAFEPFRTFTQFPILERIDTSEQGLCVWFYDLRFKFPELPPSFRYGVCRRNDHSDWQIIRHRGLFYID</sequence>
<keyword evidence="3" id="KW-1185">Reference proteome</keyword>
<keyword evidence="2" id="KW-0378">Hydrolase</keyword>